<dbReference type="HOGENOM" id="CLU_3389681_0_0_6"/>
<sequence>MDGNKIANWWIKAQFSGAFWQKVYTATVCLMV</sequence>
<protein>
    <submittedName>
        <fullName evidence="1">Uncharacterized protein</fullName>
    </submittedName>
</protein>
<gene>
    <name evidence="1" type="ordered locus">HD_0559</name>
</gene>
<dbReference type="AlphaFoldDB" id="Q7VNH4"/>
<reference evidence="2" key="1">
    <citation type="submission" date="2003-06" db="EMBL/GenBank/DDBJ databases">
        <title>The complete genome sequence of Haemophilus ducreyi.</title>
        <authorList>
            <person name="Munson R.S. Jr."/>
            <person name="Ray W.C."/>
            <person name="Mahairas G."/>
            <person name="Sabo P."/>
            <person name="Mungur R."/>
            <person name="Johnson L."/>
            <person name="Nguyen D."/>
            <person name="Wang J."/>
            <person name="Forst C."/>
            <person name="Hood L."/>
        </authorList>
    </citation>
    <scope>NUCLEOTIDE SEQUENCE [LARGE SCALE GENOMIC DNA]</scope>
    <source>
        <strain evidence="2">35000HP / ATCC 700724</strain>
    </source>
</reference>
<dbReference type="Proteomes" id="UP000001022">
    <property type="component" value="Chromosome"/>
</dbReference>
<keyword evidence="2" id="KW-1185">Reference proteome</keyword>
<dbReference type="EMBL" id="AE017143">
    <property type="protein sequence ID" value="AAP95496.1"/>
    <property type="molecule type" value="Genomic_DNA"/>
</dbReference>
<organism evidence="1 2">
    <name type="scientific">Haemophilus ducreyi (strain 35000HP / ATCC 700724)</name>
    <dbReference type="NCBI Taxonomy" id="233412"/>
    <lineage>
        <taxon>Bacteria</taxon>
        <taxon>Pseudomonadati</taxon>
        <taxon>Pseudomonadota</taxon>
        <taxon>Gammaproteobacteria</taxon>
        <taxon>Pasteurellales</taxon>
        <taxon>Pasteurellaceae</taxon>
        <taxon>Haemophilus</taxon>
    </lineage>
</organism>
<accession>Q7VNH4</accession>
<proteinExistence type="predicted"/>
<evidence type="ECO:0000313" key="1">
    <source>
        <dbReference type="EMBL" id="AAP95496.1"/>
    </source>
</evidence>
<evidence type="ECO:0000313" key="2">
    <source>
        <dbReference type="Proteomes" id="UP000001022"/>
    </source>
</evidence>
<dbReference type="STRING" id="233412.HD_0559"/>
<name>Q7VNH4_HAEDU</name>
<dbReference type="KEGG" id="hdu:HD_0559"/>